<keyword evidence="1 4" id="KW-0732">Signal</keyword>
<dbReference type="OrthoDB" id="6478401at2"/>
<comment type="similarity">
    <text evidence="4">Belongs to the HdeB family.</text>
</comment>
<dbReference type="GO" id="GO:0051082">
    <property type="term" value="F:unfolded protein binding"/>
    <property type="evidence" value="ECO:0007669"/>
    <property type="project" value="InterPro"/>
</dbReference>
<dbReference type="InterPro" id="IPR038303">
    <property type="entry name" value="HdeA/HdeB_sf"/>
</dbReference>
<evidence type="ECO:0000313" key="7">
    <source>
        <dbReference type="Proteomes" id="UP000255169"/>
    </source>
</evidence>
<feature type="chain" id="PRO_5034503260" description="Acid stress chaperone HdeB" evidence="4">
    <location>
        <begin position="25"/>
        <end position="106"/>
    </location>
</feature>
<dbReference type="EMBL" id="LN681231">
    <property type="protein sequence ID" value="CEK27821.1"/>
    <property type="molecule type" value="Genomic_DNA"/>
</dbReference>
<evidence type="ECO:0000313" key="6">
    <source>
        <dbReference type="EMBL" id="SUP98517.1"/>
    </source>
</evidence>
<comment type="function">
    <text evidence="4">Required for optimal acid stress protection, which is important for survival of enteric bacteria in the acidic environment of the host stomach. Exhibits a chaperone-like activity at acidic pH by preventing the aggregation of many different periplasmic proteins.</text>
</comment>
<dbReference type="NCBIfam" id="NF008599">
    <property type="entry name" value="PRK11566.1"/>
    <property type="match status" value="1"/>
</dbReference>
<dbReference type="RefSeq" id="WP_004721388.1">
    <property type="nucleotide sequence ID" value="NZ_CCYO01000024.1"/>
</dbReference>
<sequence precursor="true">MLLKSIRNVSLTALLLCTATAAFAATPATSTTPKDMTCQEFLDLNPKSATPVVFWVLNDGTQYKNVDFQETDTVVTPKVFELCKKSPEKKLSDFKQDIMNFAKKHL</sequence>
<dbReference type="Gene3D" id="1.10.890.10">
    <property type="entry name" value="HNS-dependent expression A"/>
    <property type="match status" value="1"/>
</dbReference>
<reference evidence="5" key="1">
    <citation type="journal article" date="2015" name="Genome Announc.">
        <title>Complete Genome Sequence of Yersinia ruckeri Strain CSF007-82, Etiologic Agent of Red Mouth Disease in Salmonid Fish.</title>
        <authorList>
            <person name="Nelson M.C."/>
            <person name="LaPatra S.E."/>
            <person name="Welch T.J."/>
            <person name="Graf J."/>
        </authorList>
    </citation>
    <scope>NUCLEOTIDE SEQUENCE</scope>
    <source>
        <strain evidence="5">CSF007-82</strain>
    </source>
</reference>
<evidence type="ECO:0000313" key="5">
    <source>
        <dbReference type="EMBL" id="CEK27821.1"/>
    </source>
</evidence>
<keyword evidence="2 4" id="KW-0574">Periplasm</keyword>
<dbReference type="GO" id="GO:0042597">
    <property type="term" value="C:periplasmic space"/>
    <property type="evidence" value="ECO:0007669"/>
    <property type="project" value="UniProtKB-SubCell"/>
</dbReference>
<dbReference type="GO" id="GO:1990451">
    <property type="term" value="P:cellular stress response to acidic pH"/>
    <property type="evidence" value="ECO:0007669"/>
    <property type="project" value="UniProtKB-UniRule"/>
</dbReference>
<gene>
    <name evidence="4 6" type="primary">hdeB</name>
    <name evidence="5" type="ORF">CSF007_10355</name>
    <name evidence="6" type="ORF">NCTC10476_00083</name>
</gene>
<evidence type="ECO:0000256" key="3">
    <source>
        <dbReference type="ARBA" id="ARBA00023186"/>
    </source>
</evidence>
<dbReference type="Proteomes" id="UP000255169">
    <property type="component" value="Unassembled WGS sequence"/>
</dbReference>
<keyword evidence="7" id="KW-1185">Reference proteome</keyword>
<proteinExistence type="inferred from homology"/>
<reference evidence="6 7" key="2">
    <citation type="submission" date="2018-06" db="EMBL/GenBank/DDBJ databases">
        <authorList>
            <consortium name="Pathogen Informatics"/>
            <person name="Doyle S."/>
        </authorList>
    </citation>
    <scope>NUCLEOTIDE SEQUENCE [LARGE SCALE GENOMIC DNA]</scope>
    <source>
        <strain evidence="6 7">NCTC10476</strain>
    </source>
</reference>
<dbReference type="Pfam" id="PF06411">
    <property type="entry name" value="HdeA"/>
    <property type="match status" value="1"/>
</dbReference>
<organism evidence="5">
    <name type="scientific">Yersinia ruckeri</name>
    <dbReference type="NCBI Taxonomy" id="29486"/>
    <lineage>
        <taxon>Bacteria</taxon>
        <taxon>Pseudomonadati</taxon>
        <taxon>Pseudomonadota</taxon>
        <taxon>Gammaproteobacteria</taxon>
        <taxon>Enterobacterales</taxon>
        <taxon>Yersiniaceae</taxon>
        <taxon>Yersinia</taxon>
    </lineage>
</organism>
<comment type="subcellular location">
    <subcellularLocation>
        <location evidence="4">Periplasm</location>
    </subcellularLocation>
</comment>
<name>A0A0A8VJQ2_YERRU</name>
<dbReference type="InterPro" id="IPR010486">
    <property type="entry name" value="HNS-dep_expression_A/B"/>
</dbReference>
<evidence type="ECO:0000256" key="4">
    <source>
        <dbReference type="HAMAP-Rule" id="MF_00947"/>
    </source>
</evidence>
<dbReference type="GeneID" id="66879745"/>
<protein>
    <recommendedName>
        <fullName evidence="4">Acid stress chaperone HdeB</fullName>
    </recommendedName>
</protein>
<dbReference type="HAMAP" id="MF_00947">
    <property type="entry name" value="HdeB"/>
    <property type="match status" value="1"/>
</dbReference>
<accession>A0A0A8VJQ2</accession>
<dbReference type="InterPro" id="IPR028623">
    <property type="entry name" value="HdeB"/>
</dbReference>
<evidence type="ECO:0000256" key="1">
    <source>
        <dbReference type="ARBA" id="ARBA00022729"/>
    </source>
</evidence>
<dbReference type="STRING" id="29486.UGYR_03220"/>
<dbReference type="AlphaFoldDB" id="A0A0A8VJQ2"/>
<evidence type="ECO:0000256" key="2">
    <source>
        <dbReference type="ARBA" id="ARBA00022764"/>
    </source>
</evidence>
<dbReference type="EMBL" id="UHJG01000001">
    <property type="protein sequence ID" value="SUP98517.1"/>
    <property type="molecule type" value="Genomic_DNA"/>
</dbReference>
<keyword evidence="3 4" id="KW-0143">Chaperone</keyword>
<feature type="signal peptide" evidence="4">
    <location>
        <begin position="1"/>
        <end position="24"/>
    </location>
</feature>